<evidence type="ECO:0000256" key="3">
    <source>
        <dbReference type="ARBA" id="ARBA00022692"/>
    </source>
</evidence>
<feature type="transmembrane region" description="Helical" evidence="7">
    <location>
        <begin position="186"/>
        <end position="212"/>
    </location>
</feature>
<feature type="transmembrane region" description="Helical" evidence="7">
    <location>
        <begin position="120"/>
        <end position="142"/>
    </location>
</feature>
<dbReference type="NCBIfam" id="TIGR00813">
    <property type="entry name" value="sss"/>
    <property type="match status" value="1"/>
</dbReference>
<dbReference type="Proteomes" id="UP001500469">
    <property type="component" value="Unassembled WGS sequence"/>
</dbReference>
<keyword evidence="3 7" id="KW-0812">Transmembrane</keyword>
<dbReference type="InterPro" id="IPR018212">
    <property type="entry name" value="Na/solute_symporter_CS"/>
</dbReference>
<evidence type="ECO:0000256" key="5">
    <source>
        <dbReference type="ARBA" id="ARBA00023136"/>
    </source>
</evidence>
<feature type="transmembrane region" description="Helical" evidence="7">
    <location>
        <begin position="6"/>
        <end position="26"/>
    </location>
</feature>
<feature type="transmembrane region" description="Helical" evidence="7">
    <location>
        <begin position="81"/>
        <end position="99"/>
    </location>
</feature>
<reference evidence="8 9" key="1">
    <citation type="journal article" date="2019" name="Int. J. Syst. Evol. Microbiol.">
        <title>The Global Catalogue of Microorganisms (GCM) 10K type strain sequencing project: providing services to taxonomists for standard genome sequencing and annotation.</title>
        <authorList>
            <consortium name="The Broad Institute Genomics Platform"/>
            <consortium name="The Broad Institute Genome Sequencing Center for Infectious Disease"/>
            <person name="Wu L."/>
            <person name="Ma J."/>
        </authorList>
    </citation>
    <scope>NUCLEOTIDE SEQUENCE [LARGE SCALE GENOMIC DNA]</scope>
    <source>
        <strain evidence="8 9">JCM 16112</strain>
    </source>
</reference>
<feature type="transmembrane region" description="Helical" evidence="7">
    <location>
        <begin position="273"/>
        <end position="300"/>
    </location>
</feature>
<evidence type="ECO:0000256" key="1">
    <source>
        <dbReference type="ARBA" id="ARBA00004141"/>
    </source>
</evidence>
<keyword evidence="4 7" id="KW-1133">Transmembrane helix</keyword>
<dbReference type="Pfam" id="PF00474">
    <property type="entry name" value="SSF"/>
    <property type="match status" value="1"/>
</dbReference>
<dbReference type="PROSITE" id="PS00456">
    <property type="entry name" value="NA_SOLUT_SYMP_1"/>
    <property type="match status" value="1"/>
</dbReference>
<evidence type="ECO:0000256" key="2">
    <source>
        <dbReference type="ARBA" id="ARBA00006434"/>
    </source>
</evidence>
<evidence type="ECO:0000256" key="6">
    <source>
        <dbReference type="RuleBase" id="RU362091"/>
    </source>
</evidence>
<comment type="subcellular location">
    <subcellularLocation>
        <location evidence="1">Membrane</location>
        <topology evidence="1">Multi-pass membrane protein</topology>
    </subcellularLocation>
</comment>
<dbReference type="InterPro" id="IPR038377">
    <property type="entry name" value="Na/Glc_symporter_sf"/>
</dbReference>
<evidence type="ECO:0008006" key="10">
    <source>
        <dbReference type="Google" id="ProtNLM"/>
    </source>
</evidence>
<dbReference type="EMBL" id="BAAAFI010000010">
    <property type="protein sequence ID" value="GAA0879233.1"/>
    <property type="molecule type" value="Genomic_DNA"/>
</dbReference>
<feature type="transmembrane region" description="Helical" evidence="7">
    <location>
        <begin position="47"/>
        <end position="66"/>
    </location>
</feature>
<sequence>MNIELLDALTIFTYLIAMVWIGIWYAGRQKATSEGYFLAGKSLGWKVIGASLFASNISTVHLVGLAESGFKDGILWGNFEWFSTVELLILAFVFVPFYLKSKVVTLPEFLEKRYDSRSRMILAIFSILAALFMHIGISFYAGAVVFEEIFGWNIWFSVGLIAVATGVYTIIGGLSSVVLTESLQTIILIFGSILITVLAIVALPGVGIHSLADLKAAVMPDRLHAVDFDASAKGFTFRDMMLSHLILGIWYWCTDQTIVQRILGAKNENQARLGAVFAGFLKILPPFIMILPGILAFALFQEQIGDNTKSVLPVLIMQLLPVGLKGLMVAALLAAVMSSVAAALTSCSTLVVYDVFDRVNPNLSDGKKIQRPDHGRSSTHLGGALVTLFGKSRCHLRADQPDVFHLRPFHRGGVSLWDTFQKRHFAGIFPYSTFGEWDCRLHLSDRKIPDDPGNRKLHLRSRRSRNQLDAADLLLLSGVCGDLLGGQRDWLAACRQRRNRQSESFRKLPLGRWPQRFADGLHGARLFPFLLISR</sequence>
<evidence type="ECO:0000313" key="8">
    <source>
        <dbReference type="EMBL" id="GAA0879233.1"/>
    </source>
</evidence>
<evidence type="ECO:0000256" key="7">
    <source>
        <dbReference type="SAM" id="Phobius"/>
    </source>
</evidence>
<feature type="transmembrane region" description="Helical" evidence="7">
    <location>
        <begin position="154"/>
        <end position="179"/>
    </location>
</feature>
<evidence type="ECO:0000256" key="4">
    <source>
        <dbReference type="ARBA" id="ARBA00022989"/>
    </source>
</evidence>
<dbReference type="InterPro" id="IPR001734">
    <property type="entry name" value="Na/solute_symporter"/>
</dbReference>
<gene>
    <name evidence="8" type="ORF">GCM10009119_22010</name>
</gene>
<accession>A0ABN1N0E2</accession>
<organism evidence="8 9">
    <name type="scientific">Algoriphagus jejuensis</name>
    <dbReference type="NCBI Taxonomy" id="419934"/>
    <lineage>
        <taxon>Bacteria</taxon>
        <taxon>Pseudomonadati</taxon>
        <taxon>Bacteroidota</taxon>
        <taxon>Cytophagia</taxon>
        <taxon>Cytophagales</taxon>
        <taxon>Cyclobacteriaceae</taxon>
        <taxon>Algoriphagus</taxon>
    </lineage>
</organism>
<comment type="caution">
    <text evidence="8">The sequence shown here is derived from an EMBL/GenBank/DDBJ whole genome shotgun (WGS) entry which is preliminary data.</text>
</comment>
<dbReference type="PANTHER" id="PTHR11819:SF195">
    <property type="entry name" value="SODIUM_GLUCOSE COTRANSPORTER 4"/>
    <property type="match status" value="1"/>
</dbReference>
<dbReference type="Gene3D" id="1.20.1730.10">
    <property type="entry name" value="Sodium/glucose cotransporter"/>
    <property type="match status" value="1"/>
</dbReference>
<protein>
    <recommendedName>
        <fullName evidence="10">SSS family solute:Na+ symporter</fullName>
    </recommendedName>
</protein>
<evidence type="ECO:0000313" key="9">
    <source>
        <dbReference type="Proteomes" id="UP001500469"/>
    </source>
</evidence>
<comment type="similarity">
    <text evidence="2 6">Belongs to the sodium:solute symporter (SSF) (TC 2.A.21) family.</text>
</comment>
<proteinExistence type="inferred from homology"/>
<keyword evidence="5 7" id="KW-0472">Membrane</keyword>
<keyword evidence="9" id="KW-1185">Reference proteome</keyword>
<dbReference type="PANTHER" id="PTHR11819">
    <property type="entry name" value="SOLUTE CARRIER FAMILY 5"/>
    <property type="match status" value="1"/>
</dbReference>
<dbReference type="PROSITE" id="PS50283">
    <property type="entry name" value="NA_SOLUT_SYMP_3"/>
    <property type="match status" value="1"/>
</dbReference>
<name>A0ABN1N0E2_9BACT</name>